<feature type="transmembrane region" description="Helical" evidence="2">
    <location>
        <begin position="281"/>
        <end position="302"/>
    </location>
</feature>
<sequence>MTSNWLAACVSLLFFVEAGWRFYTSVKLGSSVEGSNYSNYVDAVFNGVNFVALGSIGLGFVAWPAVEPFTRRLKERTSTEPTTTEERAEVVVSKTSLPKSFRTIRSRKSLSRRYAQMEEGEDDAQDRAEASARAMTPAGDAPEQPRKEKKILMFLTNLKVTLIIGVVTYHVLEEFYNPEVAGVAQVSSMVRHEDTSRFFYNFTSWLETVCQPFGMGLFLFISAYFCPASLDRKGLRSFVLDKIVRLGGAFILYSALLGPLNQMWITYLGTKQIEYTYDPDIVWFVLWLMNWTIVYAIVAQYVPAIKVGLPHAFVLLLAGAAMSGAYYGLSLGIPRLFMRTGGMEYWNYGLAIYMPMFFAGILGGRNDWMTGLVEMERWLVWLLRVLVVAAWAVAGVYCSQNTELFGLQIGSLGLDPTYFQLLFPGVYSVPISIALIQIYHEFCNGTPQNKVMAFMSNASYAVYVTHKIPVNVVVLTFTQILEASGKTVLFMGSGHSLMWFLKSSDGLPDIPSSAIIWGGFIFCFALTQLVAWPLAFYFRKLPILNQIL</sequence>
<evidence type="ECO:0000313" key="5">
    <source>
        <dbReference type="EMBL" id="QDZ23717.1"/>
    </source>
</evidence>
<dbReference type="AlphaFoldDB" id="A0A5B8MTQ0"/>
<keyword evidence="3" id="KW-0732">Signal</keyword>
<evidence type="ECO:0000259" key="4">
    <source>
        <dbReference type="Pfam" id="PF01757"/>
    </source>
</evidence>
<evidence type="ECO:0000256" key="2">
    <source>
        <dbReference type="SAM" id="Phobius"/>
    </source>
</evidence>
<feature type="transmembrane region" description="Helical" evidence="2">
    <location>
        <begin position="45"/>
        <end position="66"/>
    </location>
</feature>
<evidence type="ECO:0000313" key="6">
    <source>
        <dbReference type="Proteomes" id="UP000316726"/>
    </source>
</evidence>
<dbReference type="Proteomes" id="UP000316726">
    <property type="component" value="Chromosome 11"/>
</dbReference>
<name>A0A5B8MTQ0_9CHLO</name>
<dbReference type="PANTHER" id="PTHR36927">
    <property type="entry name" value="BLR4337 PROTEIN"/>
    <property type="match status" value="1"/>
</dbReference>
<keyword evidence="2" id="KW-0472">Membrane</keyword>
<evidence type="ECO:0000256" key="3">
    <source>
        <dbReference type="SAM" id="SignalP"/>
    </source>
</evidence>
<dbReference type="PANTHER" id="PTHR36927:SF4">
    <property type="entry name" value="BLR5718 PROTEIN"/>
    <property type="match status" value="1"/>
</dbReference>
<dbReference type="Pfam" id="PF01757">
    <property type="entry name" value="Acyl_transf_3"/>
    <property type="match status" value="1"/>
</dbReference>
<gene>
    <name evidence="5" type="ORF">A3770_11p62350</name>
</gene>
<feature type="transmembrane region" description="Helical" evidence="2">
    <location>
        <begin position="151"/>
        <end position="172"/>
    </location>
</feature>
<reference evidence="5 6" key="1">
    <citation type="submission" date="2018-07" db="EMBL/GenBank/DDBJ databases">
        <title>The complete nuclear genome of the prasinophyte Chloropicon primus (CCMP1205).</title>
        <authorList>
            <person name="Pombert J.-F."/>
            <person name="Otis C."/>
            <person name="Turmel M."/>
            <person name="Lemieux C."/>
        </authorList>
    </citation>
    <scope>NUCLEOTIDE SEQUENCE [LARGE SCALE GENOMIC DNA]</scope>
    <source>
        <strain evidence="5 6">CCMP1205</strain>
    </source>
</reference>
<evidence type="ECO:0000256" key="1">
    <source>
        <dbReference type="SAM" id="MobiDB-lite"/>
    </source>
</evidence>
<feature type="signal peptide" evidence="3">
    <location>
        <begin position="1"/>
        <end position="18"/>
    </location>
</feature>
<feature type="transmembrane region" description="Helical" evidence="2">
    <location>
        <begin position="378"/>
        <end position="397"/>
    </location>
</feature>
<dbReference type="GO" id="GO:0016747">
    <property type="term" value="F:acyltransferase activity, transferring groups other than amino-acyl groups"/>
    <property type="evidence" value="ECO:0007669"/>
    <property type="project" value="InterPro"/>
</dbReference>
<dbReference type="InterPro" id="IPR002656">
    <property type="entry name" value="Acyl_transf_3_dom"/>
</dbReference>
<dbReference type="OrthoDB" id="4141464at2759"/>
<feature type="transmembrane region" description="Helical" evidence="2">
    <location>
        <begin position="460"/>
        <end position="481"/>
    </location>
</feature>
<feature type="chain" id="PRO_5023017366" description="Acyltransferase 3 domain-containing protein" evidence="3">
    <location>
        <begin position="19"/>
        <end position="548"/>
    </location>
</feature>
<protein>
    <recommendedName>
        <fullName evidence="4">Acyltransferase 3 domain-containing protein</fullName>
    </recommendedName>
</protein>
<feature type="transmembrane region" description="Helical" evidence="2">
    <location>
        <begin position="243"/>
        <end position="261"/>
    </location>
</feature>
<accession>A0A5B8MTQ0</accession>
<keyword evidence="2" id="KW-1133">Transmembrane helix</keyword>
<feature type="transmembrane region" description="Helical" evidence="2">
    <location>
        <begin position="514"/>
        <end position="538"/>
    </location>
</feature>
<feature type="transmembrane region" description="Helical" evidence="2">
    <location>
        <begin position="345"/>
        <end position="366"/>
    </location>
</feature>
<keyword evidence="2" id="KW-0812">Transmembrane</keyword>
<keyword evidence="6" id="KW-1185">Reference proteome</keyword>
<feature type="transmembrane region" description="Helical" evidence="2">
    <location>
        <begin position="417"/>
        <end position="439"/>
    </location>
</feature>
<feature type="region of interest" description="Disordered" evidence="1">
    <location>
        <begin position="112"/>
        <end position="144"/>
    </location>
</feature>
<feature type="transmembrane region" description="Helical" evidence="2">
    <location>
        <begin position="314"/>
        <end position="333"/>
    </location>
</feature>
<feature type="domain" description="Acyltransferase 3" evidence="4">
    <location>
        <begin position="155"/>
        <end position="506"/>
    </location>
</feature>
<dbReference type="InterPro" id="IPR050623">
    <property type="entry name" value="Glucan_succinyl_AcylTrfase"/>
</dbReference>
<dbReference type="EMBL" id="CP031044">
    <property type="protein sequence ID" value="QDZ23717.1"/>
    <property type="molecule type" value="Genomic_DNA"/>
</dbReference>
<feature type="transmembrane region" description="Helical" evidence="2">
    <location>
        <begin position="213"/>
        <end position="231"/>
    </location>
</feature>
<organism evidence="5 6">
    <name type="scientific">Chloropicon primus</name>
    <dbReference type="NCBI Taxonomy" id="1764295"/>
    <lineage>
        <taxon>Eukaryota</taxon>
        <taxon>Viridiplantae</taxon>
        <taxon>Chlorophyta</taxon>
        <taxon>Chloropicophyceae</taxon>
        <taxon>Chloropicales</taxon>
        <taxon>Chloropicaceae</taxon>
        <taxon>Chloropicon</taxon>
    </lineage>
</organism>
<proteinExistence type="predicted"/>